<sequence length="276" mass="31027">MKKPIKRALVIHSLCSVGKASLTNIIPIMSIKGIEVCPIPSVILSTHTGGFTNISKLDSKDFIEKGINSLFSNEIKFDLFFIGYLGDITKVGEIINFLKERENKLVILDTIFGDNGKLYSGFDLKYVEKIRELLKFSYVITPNFTEALYLTGREGQYNSFSYDDIKDIAYDLRKLGAKNIVITSVPCKDNLIEIAVLDENGFNIIYHEKLEKSYPGTGDIFAAVMSAEILNGNSIKDSVKKGSDFVKGCIEYSMKYDYSTKEGVLLEKQLYKLIEK</sequence>
<keyword evidence="4" id="KW-1185">Reference proteome</keyword>
<accession>A0ABS4EXV1</accession>
<dbReference type="RefSeq" id="WP_209795541.1">
    <property type="nucleotide sequence ID" value="NZ_JAGGJZ010000001.1"/>
</dbReference>
<dbReference type="SUPFAM" id="SSF53613">
    <property type="entry name" value="Ribokinase-like"/>
    <property type="match status" value="1"/>
</dbReference>
<keyword evidence="3" id="KW-0418">Kinase</keyword>
<dbReference type="EC" id="2.7.1.35" evidence="3"/>
<evidence type="ECO:0000259" key="2">
    <source>
        <dbReference type="Pfam" id="PF08543"/>
    </source>
</evidence>
<evidence type="ECO:0000313" key="3">
    <source>
        <dbReference type="EMBL" id="MBP1888814.1"/>
    </source>
</evidence>
<feature type="domain" description="Pyridoxamine kinase/Phosphomethylpyrimidine kinase" evidence="2">
    <location>
        <begin position="42"/>
        <end position="257"/>
    </location>
</feature>
<dbReference type="InterPro" id="IPR013749">
    <property type="entry name" value="PM/HMP-P_kinase-1"/>
</dbReference>
<protein>
    <submittedName>
        <fullName evidence="3">Pyridoxine kinase</fullName>
        <ecNumber evidence="3">2.7.1.35</ecNumber>
    </submittedName>
</protein>
<gene>
    <name evidence="3" type="ORF">J2Z53_000393</name>
</gene>
<evidence type="ECO:0000313" key="4">
    <source>
        <dbReference type="Proteomes" id="UP000783390"/>
    </source>
</evidence>
<dbReference type="InterPro" id="IPR029056">
    <property type="entry name" value="Ribokinase-like"/>
</dbReference>
<dbReference type="Gene3D" id="3.40.1190.20">
    <property type="match status" value="1"/>
</dbReference>
<comment type="caution">
    <text evidence="3">The sequence shown here is derived from an EMBL/GenBank/DDBJ whole genome shotgun (WGS) entry which is preliminary data.</text>
</comment>
<dbReference type="PANTHER" id="PTHR20858">
    <property type="entry name" value="PHOSPHOMETHYLPYRIMIDINE KINASE"/>
    <property type="match status" value="1"/>
</dbReference>
<dbReference type="NCBIfam" id="NF005491">
    <property type="entry name" value="PRK07105.1"/>
    <property type="match status" value="1"/>
</dbReference>
<dbReference type="EMBL" id="JAGGJZ010000001">
    <property type="protein sequence ID" value="MBP1888814.1"/>
    <property type="molecule type" value="Genomic_DNA"/>
</dbReference>
<proteinExistence type="predicted"/>
<keyword evidence="1" id="KW-0784">Thiamine biosynthesis</keyword>
<dbReference type="PANTHER" id="PTHR20858:SF17">
    <property type="entry name" value="HYDROXYMETHYLPYRIMIDINE_PHOSPHOMETHYLPYRIMIDINE KINASE THI20-RELATED"/>
    <property type="match status" value="1"/>
</dbReference>
<reference evidence="3 4" key="1">
    <citation type="submission" date="2021-03" db="EMBL/GenBank/DDBJ databases">
        <title>Genomic Encyclopedia of Type Strains, Phase IV (KMG-IV): sequencing the most valuable type-strain genomes for metagenomic binning, comparative biology and taxonomic classification.</title>
        <authorList>
            <person name="Goeker M."/>
        </authorList>
    </citation>
    <scope>NUCLEOTIDE SEQUENCE [LARGE SCALE GENOMIC DNA]</scope>
    <source>
        <strain evidence="3 4">DSM 3984</strain>
    </source>
</reference>
<evidence type="ECO:0000256" key="1">
    <source>
        <dbReference type="ARBA" id="ARBA00022977"/>
    </source>
</evidence>
<dbReference type="GO" id="GO:0008478">
    <property type="term" value="F:pyridoxal kinase activity"/>
    <property type="evidence" value="ECO:0007669"/>
    <property type="project" value="UniProtKB-EC"/>
</dbReference>
<dbReference type="Proteomes" id="UP000783390">
    <property type="component" value="Unassembled WGS sequence"/>
</dbReference>
<organism evidence="3 4">
    <name type="scientific">Clostridium moniliforme</name>
    <dbReference type="NCBI Taxonomy" id="39489"/>
    <lineage>
        <taxon>Bacteria</taxon>
        <taxon>Bacillati</taxon>
        <taxon>Bacillota</taxon>
        <taxon>Clostridia</taxon>
        <taxon>Eubacteriales</taxon>
        <taxon>Clostridiaceae</taxon>
        <taxon>Clostridium</taxon>
    </lineage>
</organism>
<dbReference type="Pfam" id="PF08543">
    <property type="entry name" value="Phos_pyr_kin"/>
    <property type="match status" value="1"/>
</dbReference>
<name>A0ABS4EXV1_9CLOT</name>
<keyword evidence="3" id="KW-0808">Transferase</keyword>